<dbReference type="EMBL" id="CCAX010000001">
    <property type="protein sequence ID" value="CDO02523.1"/>
    <property type="molecule type" value="Genomic_DNA"/>
</dbReference>
<organism evidence="2 3">
    <name type="scientific">Oceanobacillus picturae</name>
    <dbReference type="NCBI Taxonomy" id="171693"/>
    <lineage>
        <taxon>Bacteria</taxon>
        <taxon>Bacillati</taxon>
        <taxon>Bacillota</taxon>
        <taxon>Bacilli</taxon>
        <taxon>Bacillales</taxon>
        <taxon>Bacillaceae</taxon>
        <taxon>Oceanobacillus</taxon>
    </lineage>
</organism>
<evidence type="ECO:0000256" key="1">
    <source>
        <dbReference type="SAM" id="Phobius"/>
    </source>
</evidence>
<reference evidence="2" key="1">
    <citation type="submission" date="2014-03" db="EMBL/GenBank/DDBJ databases">
        <title>Draft genome sequencing of Oceanobacillus picturae strain S1 isolated from human gut.</title>
        <authorList>
            <person name="Croce O."/>
            <person name="Lagier J.C."/>
            <person name="Raoult D."/>
        </authorList>
    </citation>
    <scope>NUCLEOTIDE SEQUENCE [LARGE SCALE GENOMIC DNA]</scope>
    <source>
        <strain evidence="2">S1</strain>
    </source>
</reference>
<feature type="transmembrane region" description="Helical" evidence="1">
    <location>
        <begin position="84"/>
        <end position="110"/>
    </location>
</feature>
<feature type="transmembrane region" description="Helical" evidence="1">
    <location>
        <begin position="155"/>
        <end position="175"/>
    </location>
</feature>
<dbReference type="RefSeq" id="WP_036573644.1">
    <property type="nucleotide sequence ID" value="NZ_CABLBW010000001.1"/>
</dbReference>
<proteinExistence type="predicted"/>
<comment type="caution">
    <text evidence="2">The sequence shown here is derived from an EMBL/GenBank/DDBJ whole genome shotgun (WGS) entry which is preliminary data.</text>
</comment>
<sequence length="239" mass="27250">MKALVSYMLKDYLRSYLYVPPVSLFCLWTFVAYTYVPNPVFSSYAVSCAVLYFVTAWLTITLVNREDATQLHITAVHARSFISVFLSKVIGVLIMISFLIMLAVLYPIWIGAFHRSVTMWDVLIAITAHFLISFLGVAVSLYFTKIWSRKTLSTWLLLVLILVISLVKGGIVEFLPRGFSFVTWVFPPSFAIMDVLSQDTITANAQLLFTFIHILGYASLLTVTFLVLVRKKRMRQKFS</sequence>
<feature type="transmembrane region" description="Helical" evidence="1">
    <location>
        <begin position="41"/>
        <end position="63"/>
    </location>
</feature>
<dbReference type="STRING" id="171693.BN988_00992"/>
<dbReference type="eggNOG" id="ENOG5030IB8">
    <property type="taxonomic scope" value="Bacteria"/>
</dbReference>
<feature type="transmembrane region" description="Helical" evidence="1">
    <location>
        <begin position="16"/>
        <end position="35"/>
    </location>
</feature>
<evidence type="ECO:0000313" key="3">
    <source>
        <dbReference type="Proteomes" id="UP000028863"/>
    </source>
</evidence>
<protein>
    <submittedName>
        <fullName evidence="2">Uncharacterized protein</fullName>
    </submittedName>
</protein>
<accession>W9AAK5</accession>
<dbReference type="AlphaFoldDB" id="W9AAK5"/>
<reference evidence="2" key="2">
    <citation type="submission" date="2014-03" db="EMBL/GenBank/DDBJ databases">
        <authorList>
            <person name="Urmite Genomes"/>
        </authorList>
    </citation>
    <scope>NUCLEOTIDE SEQUENCE</scope>
    <source>
        <strain evidence="2">S1</strain>
    </source>
</reference>
<keyword evidence="1" id="KW-1133">Transmembrane helix</keyword>
<evidence type="ECO:0000313" key="2">
    <source>
        <dbReference type="EMBL" id="CDO02523.1"/>
    </source>
</evidence>
<dbReference type="Proteomes" id="UP000028863">
    <property type="component" value="Unassembled WGS sequence"/>
</dbReference>
<feature type="transmembrane region" description="Helical" evidence="1">
    <location>
        <begin position="207"/>
        <end position="229"/>
    </location>
</feature>
<keyword evidence="3" id="KW-1185">Reference proteome</keyword>
<feature type="transmembrane region" description="Helical" evidence="1">
    <location>
        <begin position="122"/>
        <end position="143"/>
    </location>
</feature>
<name>W9AAK5_9BACI</name>
<keyword evidence="1" id="KW-0472">Membrane</keyword>
<keyword evidence="1" id="KW-0812">Transmembrane</keyword>
<gene>
    <name evidence="2" type="ORF">BN988_00992</name>
</gene>